<protein>
    <submittedName>
        <fullName evidence="1">Uncharacterized protein</fullName>
    </submittedName>
</protein>
<reference evidence="2" key="1">
    <citation type="journal article" date="2019" name="Int. J. Syst. Evol. Microbiol.">
        <title>The Global Catalogue of Microorganisms (GCM) 10K type strain sequencing project: providing services to taxonomists for standard genome sequencing and annotation.</title>
        <authorList>
            <consortium name="The Broad Institute Genomics Platform"/>
            <consortium name="The Broad Institute Genome Sequencing Center for Infectious Disease"/>
            <person name="Wu L."/>
            <person name="Ma J."/>
        </authorList>
    </citation>
    <scope>NUCLEOTIDE SEQUENCE [LARGE SCALE GENOMIC DNA]</scope>
    <source>
        <strain evidence="2">ZS-22-S1</strain>
    </source>
</reference>
<evidence type="ECO:0000313" key="2">
    <source>
        <dbReference type="Proteomes" id="UP001595859"/>
    </source>
</evidence>
<organism evidence="1 2">
    <name type="scientific">Actinophytocola glycyrrhizae</name>
    <dbReference type="NCBI Taxonomy" id="2044873"/>
    <lineage>
        <taxon>Bacteria</taxon>
        <taxon>Bacillati</taxon>
        <taxon>Actinomycetota</taxon>
        <taxon>Actinomycetes</taxon>
        <taxon>Pseudonocardiales</taxon>
        <taxon>Pseudonocardiaceae</taxon>
    </lineage>
</organism>
<accession>A0ABV9SE62</accession>
<comment type="caution">
    <text evidence="1">The sequence shown here is derived from an EMBL/GenBank/DDBJ whole genome shotgun (WGS) entry which is preliminary data.</text>
</comment>
<name>A0ABV9SE62_9PSEU</name>
<evidence type="ECO:0000313" key="1">
    <source>
        <dbReference type="EMBL" id="MFC4858767.1"/>
    </source>
</evidence>
<dbReference type="Proteomes" id="UP001595859">
    <property type="component" value="Unassembled WGS sequence"/>
</dbReference>
<gene>
    <name evidence="1" type="ORF">ACFPCV_35175</name>
</gene>
<sequence length="114" mass="12489">MDLGPAYYTVLVRHDSDQSPWSTAALSSHGWVLGTETGALLLCGAGSLSRWTPQHSQHRRLTVTPGWYSVTIRGHQQAEGPDDAAYEFALTSASTRPVFHADLDQPVRINDDGR</sequence>
<dbReference type="EMBL" id="JBHSIS010000024">
    <property type="protein sequence ID" value="MFC4858767.1"/>
    <property type="molecule type" value="Genomic_DNA"/>
</dbReference>
<dbReference type="RefSeq" id="WP_378061431.1">
    <property type="nucleotide sequence ID" value="NZ_JBHSIS010000024.1"/>
</dbReference>
<keyword evidence="2" id="KW-1185">Reference proteome</keyword>
<proteinExistence type="predicted"/>